<evidence type="ECO:0000313" key="3">
    <source>
        <dbReference type="Proteomes" id="UP000030428"/>
    </source>
</evidence>
<organism evidence="2 3">
    <name type="scientific">Candidatus Thiomargarita nelsonii</name>
    <dbReference type="NCBI Taxonomy" id="1003181"/>
    <lineage>
        <taxon>Bacteria</taxon>
        <taxon>Pseudomonadati</taxon>
        <taxon>Pseudomonadota</taxon>
        <taxon>Gammaproteobacteria</taxon>
        <taxon>Thiotrichales</taxon>
        <taxon>Thiotrichaceae</taxon>
        <taxon>Thiomargarita</taxon>
    </lineage>
</organism>
<dbReference type="AlphaFoldDB" id="A0A4E0QTD6"/>
<accession>A0A4E0QTD6</accession>
<name>A0A4E0QTD6_9GAMM</name>
<dbReference type="EMBL" id="JSZA02000050">
    <property type="protein sequence ID" value="TGO03000.1"/>
    <property type="molecule type" value="Genomic_DNA"/>
</dbReference>
<protein>
    <submittedName>
        <fullName evidence="2">Uncharacterized protein</fullName>
    </submittedName>
</protein>
<proteinExistence type="predicted"/>
<dbReference type="EMBL" id="JSZA02000193">
    <property type="protein sequence ID" value="TGO02194.1"/>
    <property type="molecule type" value="Genomic_DNA"/>
</dbReference>
<evidence type="ECO:0000313" key="1">
    <source>
        <dbReference type="EMBL" id="TGO02194.1"/>
    </source>
</evidence>
<reference evidence="2 3" key="1">
    <citation type="journal article" date="2016" name="Front. Microbiol.">
        <title>Single-Cell (Meta-)Genomics of a Dimorphic Candidatus Thiomargarita nelsonii Reveals Genomic Plasticity.</title>
        <authorList>
            <person name="Flood B.E."/>
            <person name="Fliss P."/>
            <person name="Jones D.S."/>
            <person name="Dick G.J."/>
            <person name="Jain S."/>
            <person name="Kaster A.K."/>
            <person name="Winkel M."/>
            <person name="Mussmann M."/>
            <person name="Bailey J."/>
        </authorList>
    </citation>
    <scope>NUCLEOTIDE SEQUENCE [LARGE SCALE GENOMIC DNA]</scope>
    <source>
        <strain evidence="2">Hydrate Ridge</strain>
    </source>
</reference>
<gene>
    <name evidence="2" type="ORF">PN36_14540</name>
    <name evidence="1" type="ORF">PN36_28875</name>
</gene>
<keyword evidence="3" id="KW-1185">Reference proteome</keyword>
<evidence type="ECO:0000313" key="2">
    <source>
        <dbReference type="EMBL" id="TGO03000.1"/>
    </source>
</evidence>
<sequence length="84" mass="9693">MRLWFFSYHGFSKAALVLCQFVFLGLEYKALALSDSTTLPLCTPKKQIDRVLDLMSEHGILWSTQEDLDGLLDYVKLRRLPELS</sequence>
<dbReference type="Proteomes" id="UP000030428">
    <property type="component" value="Unassembled WGS sequence"/>
</dbReference>
<comment type="caution">
    <text evidence="2">The sequence shown here is derived from an EMBL/GenBank/DDBJ whole genome shotgun (WGS) entry which is preliminary data.</text>
</comment>